<feature type="region of interest" description="Disordered" evidence="1">
    <location>
        <begin position="1"/>
        <end position="48"/>
    </location>
</feature>
<proteinExistence type="predicted"/>
<dbReference type="InterPro" id="IPR044792">
    <property type="entry name" value="TAR1"/>
</dbReference>
<feature type="compositionally biased region" description="Polar residues" evidence="1">
    <location>
        <begin position="36"/>
        <end position="48"/>
    </location>
</feature>
<reference evidence="2 3" key="1">
    <citation type="submission" date="2024-01" db="EMBL/GenBank/DDBJ databases">
        <title>Genome assemblies of Stephania.</title>
        <authorList>
            <person name="Yang L."/>
        </authorList>
    </citation>
    <scope>NUCLEOTIDE SEQUENCE [LARGE SCALE GENOMIC DNA]</scope>
    <source>
        <strain evidence="2">YNDBR</strain>
        <tissue evidence="2">Leaf</tissue>
    </source>
</reference>
<dbReference type="Proteomes" id="UP001420932">
    <property type="component" value="Unassembled WGS sequence"/>
</dbReference>
<feature type="region of interest" description="Disordered" evidence="1">
    <location>
        <begin position="145"/>
        <end position="164"/>
    </location>
</feature>
<sequence>MSTPWSVFQDGRMGSPQPTPRARSTGGTPNGARFSPRSQRTTSPRHNNNPALAAAAIRVVHTPSRSATASSPFRIRPRRIAAPIRFPPDNFKHSLTLFSKSFSSFPRALVRYLTLAAFSLDEFTARSGPHSQTTRLDDSLLVVRQGPSTTGGLSPSLGAPFQGT</sequence>
<dbReference type="PANTHER" id="PTHR47188:SF1">
    <property type="entry name" value="PROTEIN TAR1"/>
    <property type="match status" value="1"/>
</dbReference>
<dbReference type="EMBL" id="JBBNAF010000061">
    <property type="protein sequence ID" value="KAK9080903.1"/>
    <property type="molecule type" value="Genomic_DNA"/>
</dbReference>
<dbReference type="PANTHER" id="PTHR47188">
    <property type="entry name" value="PROTEIN TAR1"/>
    <property type="match status" value="1"/>
</dbReference>
<evidence type="ECO:0000313" key="3">
    <source>
        <dbReference type="Proteomes" id="UP001420932"/>
    </source>
</evidence>
<accession>A0AAP0E192</accession>
<organism evidence="2 3">
    <name type="scientific">Stephania yunnanensis</name>
    <dbReference type="NCBI Taxonomy" id="152371"/>
    <lineage>
        <taxon>Eukaryota</taxon>
        <taxon>Viridiplantae</taxon>
        <taxon>Streptophyta</taxon>
        <taxon>Embryophyta</taxon>
        <taxon>Tracheophyta</taxon>
        <taxon>Spermatophyta</taxon>
        <taxon>Magnoliopsida</taxon>
        <taxon>Ranunculales</taxon>
        <taxon>Menispermaceae</taxon>
        <taxon>Menispermoideae</taxon>
        <taxon>Cissampelideae</taxon>
        <taxon>Stephania</taxon>
    </lineage>
</organism>
<keyword evidence="3" id="KW-1185">Reference proteome</keyword>
<evidence type="ECO:0000256" key="1">
    <source>
        <dbReference type="SAM" id="MobiDB-lite"/>
    </source>
</evidence>
<name>A0AAP0E192_9MAGN</name>
<dbReference type="AlphaFoldDB" id="A0AAP0E192"/>
<protein>
    <submittedName>
        <fullName evidence="2">Uncharacterized protein</fullName>
    </submittedName>
</protein>
<dbReference type="GO" id="GO:0043457">
    <property type="term" value="P:regulation of cellular respiration"/>
    <property type="evidence" value="ECO:0007669"/>
    <property type="project" value="InterPro"/>
</dbReference>
<gene>
    <name evidence="2" type="ORF">Syun_031938</name>
</gene>
<comment type="caution">
    <text evidence="2">The sequence shown here is derived from an EMBL/GenBank/DDBJ whole genome shotgun (WGS) entry which is preliminary data.</text>
</comment>
<evidence type="ECO:0000313" key="2">
    <source>
        <dbReference type="EMBL" id="KAK9080903.1"/>
    </source>
</evidence>